<evidence type="ECO:0000256" key="4">
    <source>
        <dbReference type="PROSITE-ProRule" id="PRU00335"/>
    </source>
</evidence>
<evidence type="ECO:0000256" key="1">
    <source>
        <dbReference type="ARBA" id="ARBA00023015"/>
    </source>
</evidence>
<feature type="domain" description="HTH tetR-type" evidence="5">
    <location>
        <begin position="8"/>
        <end position="68"/>
    </location>
</feature>
<accession>A0ABX4PQC7</accession>
<comment type="caution">
    <text evidence="6">The sequence shown here is derived from an EMBL/GenBank/DDBJ whole genome shotgun (WGS) entry which is preliminary data.</text>
</comment>
<dbReference type="PANTHER" id="PTHR30055">
    <property type="entry name" value="HTH-TYPE TRANSCRIPTIONAL REGULATOR RUTR"/>
    <property type="match status" value="1"/>
</dbReference>
<evidence type="ECO:0000313" key="6">
    <source>
        <dbReference type="EMBL" id="PKA16543.1"/>
    </source>
</evidence>
<dbReference type="RefSeq" id="WP_100722989.1">
    <property type="nucleotide sequence ID" value="NZ_NPEG01000002.1"/>
</dbReference>
<keyword evidence="3" id="KW-0804">Transcription</keyword>
<sequence>MKREQQSAAVRKKILETARKLFVLQGYEQTTTRAIISKAKITTGTLYHFYKSKDEILLAISEDVFEEAVALAESWSKSKSPALIFALEIGIQLQLCQLEKMIAETYTIAYQTQGISQMIDLKGSIRNSILFQTYSPALTKEEFLIRTRSFRGMLQANIKEIGTIKSQTNQNIMSTVLEIGLSIFGVPKKECSETIKKALSILKEKRAEIDKLINNIRHFG</sequence>
<dbReference type="Gene3D" id="1.10.357.10">
    <property type="entry name" value="Tetracycline Repressor, domain 2"/>
    <property type="match status" value="1"/>
</dbReference>
<name>A0ABX4PQC7_9LEPT</name>
<keyword evidence="7" id="KW-1185">Reference proteome</keyword>
<dbReference type="InterPro" id="IPR009057">
    <property type="entry name" value="Homeodomain-like_sf"/>
</dbReference>
<evidence type="ECO:0000256" key="3">
    <source>
        <dbReference type="ARBA" id="ARBA00023163"/>
    </source>
</evidence>
<organism evidence="6 7">
    <name type="scientific">Leptospira haakeii</name>
    <dbReference type="NCBI Taxonomy" id="2023198"/>
    <lineage>
        <taxon>Bacteria</taxon>
        <taxon>Pseudomonadati</taxon>
        <taxon>Spirochaetota</taxon>
        <taxon>Spirochaetia</taxon>
        <taxon>Leptospirales</taxon>
        <taxon>Leptospiraceae</taxon>
        <taxon>Leptospira</taxon>
    </lineage>
</organism>
<gene>
    <name evidence="6" type="ORF">CH363_07140</name>
</gene>
<dbReference type="PROSITE" id="PS50977">
    <property type="entry name" value="HTH_TETR_2"/>
    <property type="match status" value="1"/>
</dbReference>
<evidence type="ECO:0000256" key="2">
    <source>
        <dbReference type="ARBA" id="ARBA00023125"/>
    </source>
</evidence>
<dbReference type="PANTHER" id="PTHR30055:SF234">
    <property type="entry name" value="HTH-TYPE TRANSCRIPTIONAL REGULATOR BETI"/>
    <property type="match status" value="1"/>
</dbReference>
<feature type="DNA-binding region" description="H-T-H motif" evidence="4">
    <location>
        <begin position="31"/>
        <end position="50"/>
    </location>
</feature>
<reference evidence="6 7" key="1">
    <citation type="submission" date="2017-07" db="EMBL/GenBank/DDBJ databases">
        <title>Leptospira spp. isolated from tropical soils.</title>
        <authorList>
            <person name="Thibeaux R."/>
            <person name="Iraola G."/>
            <person name="Ferres I."/>
            <person name="Bierque E."/>
            <person name="Girault D."/>
            <person name="Soupe-Gilbert M.-E."/>
            <person name="Picardeau M."/>
            <person name="Goarant C."/>
        </authorList>
    </citation>
    <scope>NUCLEOTIDE SEQUENCE [LARGE SCALE GENOMIC DNA]</scope>
    <source>
        <strain evidence="6 7">ATI7-C-A2</strain>
    </source>
</reference>
<evidence type="ECO:0000313" key="7">
    <source>
        <dbReference type="Proteomes" id="UP000231857"/>
    </source>
</evidence>
<proteinExistence type="predicted"/>
<keyword evidence="2 4" id="KW-0238">DNA-binding</keyword>
<evidence type="ECO:0000259" key="5">
    <source>
        <dbReference type="PROSITE" id="PS50977"/>
    </source>
</evidence>
<dbReference type="Pfam" id="PF00440">
    <property type="entry name" value="TetR_N"/>
    <property type="match status" value="1"/>
</dbReference>
<dbReference type="SUPFAM" id="SSF46689">
    <property type="entry name" value="Homeodomain-like"/>
    <property type="match status" value="1"/>
</dbReference>
<dbReference type="Proteomes" id="UP000231857">
    <property type="component" value="Unassembled WGS sequence"/>
</dbReference>
<dbReference type="PRINTS" id="PR00455">
    <property type="entry name" value="HTHTETR"/>
</dbReference>
<keyword evidence="1" id="KW-0805">Transcription regulation</keyword>
<dbReference type="InterPro" id="IPR050109">
    <property type="entry name" value="HTH-type_TetR-like_transc_reg"/>
</dbReference>
<dbReference type="EMBL" id="NPEI01000003">
    <property type="protein sequence ID" value="PKA16543.1"/>
    <property type="molecule type" value="Genomic_DNA"/>
</dbReference>
<dbReference type="InterPro" id="IPR001647">
    <property type="entry name" value="HTH_TetR"/>
</dbReference>
<protein>
    <recommendedName>
        <fullName evidence="5">HTH tetR-type domain-containing protein</fullName>
    </recommendedName>
</protein>